<dbReference type="AlphaFoldDB" id="A0A072V5I2"/>
<feature type="region of interest" description="Disordered" evidence="1">
    <location>
        <begin position="77"/>
        <end position="98"/>
    </location>
</feature>
<proteinExistence type="predicted"/>
<gene>
    <name evidence="2" type="ordered locus">MTR_3g036800</name>
</gene>
<dbReference type="HOGENOM" id="CLU_2336804_0_0_1"/>
<reference evidence="2 4" key="2">
    <citation type="journal article" date="2014" name="BMC Genomics">
        <title>An improved genome release (version Mt4.0) for the model legume Medicago truncatula.</title>
        <authorList>
            <person name="Tang H."/>
            <person name="Krishnakumar V."/>
            <person name="Bidwell S."/>
            <person name="Rosen B."/>
            <person name="Chan A."/>
            <person name="Zhou S."/>
            <person name="Gentzbittel L."/>
            <person name="Childs K.L."/>
            <person name="Yandell M."/>
            <person name="Gundlach H."/>
            <person name="Mayer K.F."/>
            <person name="Schwartz D.C."/>
            <person name="Town C.D."/>
        </authorList>
    </citation>
    <scope>GENOME REANNOTATION</scope>
    <source>
        <strain evidence="2">A17</strain>
        <strain evidence="3 4">cv. Jemalong A17</strain>
    </source>
</reference>
<reference evidence="2 4" key="1">
    <citation type="journal article" date="2011" name="Nature">
        <title>The Medicago genome provides insight into the evolution of rhizobial symbioses.</title>
        <authorList>
            <person name="Young N.D."/>
            <person name="Debelle F."/>
            <person name="Oldroyd G.E."/>
            <person name="Geurts R."/>
            <person name="Cannon S.B."/>
            <person name="Udvardi M.K."/>
            <person name="Benedito V.A."/>
            <person name="Mayer K.F."/>
            <person name="Gouzy J."/>
            <person name="Schoof H."/>
            <person name="Van de Peer Y."/>
            <person name="Proost S."/>
            <person name="Cook D.R."/>
            <person name="Meyers B.C."/>
            <person name="Spannagl M."/>
            <person name="Cheung F."/>
            <person name="De Mita S."/>
            <person name="Krishnakumar V."/>
            <person name="Gundlach H."/>
            <person name="Zhou S."/>
            <person name="Mudge J."/>
            <person name="Bharti A.K."/>
            <person name="Murray J.D."/>
            <person name="Naoumkina M.A."/>
            <person name="Rosen B."/>
            <person name="Silverstein K.A."/>
            <person name="Tang H."/>
            <person name="Rombauts S."/>
            <person name="Zhao P.X."/>
            <person name="Zhou P."/>
            <person name="Barbe V."/>
            <person name="Bardou P."/>
            <person name="Bechner M."/>
            <person name="Bellec A."/>
            <person name="Berger A."/>
            <person name="Berges H."/>
            <person name="Bidwell S."/>
            <person name="Bisseling T."/>
            <person name="Choisne N."/>
            <person name="Couloux A."/>
            <person name="Denny R."/>
            <person name="Deshpande S."/>
            <person name="Dai X."/>
            <person name="Doyle J.J."/>
            <person name="Dudez A.M."/>
            <person name="Farmer A.D."/>
            <person name="Fouteau S."/>
            <person name="Franken C."/>
            <person name="Gibelin C."/>
            <person name="Gish J."/>
            <person name="Goldstein S."/>
            <person name="Gonzalez A.J."/>
            <person name="Green P.J."/>
            <person name="Hallab A."/>
            <person name="Hartog M."/>
            <person name="Hua A."/>
            <person name="Humphray S.J."/>
            <person name="Jeong D.H."/>
            <person name="Jing Y."/>
            <person name="Jocker A."/>
            <person name="Kenton S.M."/>
            <person name="Kim D.J."/>
            <person name="Klee K."/>
            <person name="Lai H."/>
            <person name="Lang C."/>
            <person name="Lin S."/>
            <person name="Macmil S.L."/>
            <person name="Magdelenat G."/>
            <person name="Matthews L."/>
            <person name="McCorrison J."/>
            <person name="Monaghan E.L."/>
            <person name="Mun J.H."/>
            <person name="Najar F.Z."/>
            <person name="Nicholson C."/>
            <person name="Noirot C."/>
            <person name="O'Bleness M."/>
            <person name="Paule C.R."/>
            <person name="Poulain J."/>
            <person name="Prion F."/>
            <person name="Qin B."/>
            <person name="Qu C."/>
            <person name="Retzel E.F."/>
            <person name="Riddle C."/>
            <person name="Sallet E."/>
            <person name="Samain S."/>
            <person name="Samson N."/>
            <person name="Sanders I."/>
            <person name="Saurat O."/>
            <person name="Scarpelli C."/>
            <person name="Schiex T."/>
            <person name="Segurens B."/>
            <person name="Severin A.J."/>
            <person name="Sherrier D.J."/>
            <person name="Shi R."/>
            <person name="Sims S."/>
            <person name="Singer S.R."/>
            <person name="Sinharoy S."/>
            <person name="Sterck L."/>
            <person name="Viollet A."/>
            <person name="Wang B.B."/>
            <person name="Wang K."/>
            <person name="Wang M."/>
            <person name="Wang X."/>
            <person name="Warfsmann J."/>
            <person name="Weissenbach J."/>
            <person name="White D.D."/>
            <person name="White J.D."/>
            <person name="Wiley G.B."/>
            <person name="Wincker P."/>
            <person name="Xing Y."/>
            <person name="Yang L."/>
            <person name="Yao Z."/>
            <person name="Ying F."/>
            <person name="Zhai J."/>
            <person name="Zhou L."/>
            <person name="Zuber A."/>
            <person name="Denarie J."/>
            <person name="Dixon R.A."/>
            <person name="May G.D."/>
            <person name="Schwartz D.C."/>
            <person name="Rogers J."/>
            <person name="Quetier F."/>
            <person name="Town C.D."/>
            <person name="Roe B.A."/>
        </authorList>
    </citation>
    <scope>NUCLEOTIDE SEQUENCE [LARGE SCALE GENOMIC DNA]</scope>
    <source>
        <strain evidence="2">A17</strain>
        <strain evidence="3 4">cv. Jemalong A17</strain>
    </source>
</reference>
<evidence type="ECO:0000313" key="3">
    <source>
        <dbReference type="EnsemblPlants" id="KEH33430"/>
    </source>
</evidence>
<evidence type="ECO:0000256" key="1">
    <source>
        <dbReference type="SAM" id="MobiDB-lite"/>
    </source>
</evidence>
<feature type="compositionally biased region" description="Acidic residues" evidence="1">
    <location>
        <begin position="31"/>
        <end position="42"/>
    </location>
</feature>
<name>A0A072V5I2_MEDTR</name>
<dbReference type="Proteomes" id="UP000002051">
    <property type="component" value="Chromosome 3"/>
</dbReference>
<evidence type="ECO:0000313" key="4">
    <source>
        <dbReference type="Proteomes" id="UP000002051"/>
    </source>
</evidence>
<organism evidence="2 4">
    <name type="scientific">Medicago truncatula</name>
    <name type="common">Barrel medic</name>
    <name type="synonym">Medicago tribuloides</name>
    <dbReference type="NCBI Taxonomy" id="3880"/>
    <lineage>
        <taxon>Eukaryota</taxon>
        <taxon>Viridiplantae</taxon>
        <taxon>Streptophyta</taxon>
        <taxon>Embryophyta</taxon>
        <taxon>Tracheophyta</taxon>
        <taxon>Spermatophyta</taxon>
        <taxon>Magnoliopsida</taxon>
        <taxon>eudicotyledons</taxon>
        <taxon>Gunneridae</taxon>
        <taxon>Pentapetalae</taxon>
        <taxon>rosids</taxon>
        <taxon>fabids</taxon>
        <taxon>Fabales</taxon>
        <taxon>Fabaceae</taxon>
        <taxon>Papilionoideae</taxon>
        <taxon>50 kb inversion clade</taxon>
        <taxon>NPAAA clade</taxon>
        <taxon>Hologalegina</taxon>
        <taxon>IRL clade</taxon>
        <taxon>Trifolieae</taxon>
        <taxon>Medicago</taxon>
    </lineage>
</organism>
<keyword evidence="4" id="KW-1185">Reference proteome</keyword>
<sequence length="98" mass="11585">MNYDRDQLTEPNQMDEPDQIDQNQAMHEEHMADDDDDVEMEQEPQLRRSTRSRQPSRRYFSGPKTTQVISIGLGRTMERKRNSEHLKKTAPEVEVLLK</sequence>
<dbReference type="EnsemblPlants" id="KEH33430">
    <property type="protein sequence ID" value="KEH33430"/>
    <property type="gene ID" value="MTR_3g036800"/>
</dbReference>
<evidence type="ECO:0000313" key="2">
    <source>
        <dbReference type="EMBL" id="KEH33430.1"/>
    </source>
</evidence>
<reference evidence="3" key="3">
    <citation type="submission" date="2015-04" db="UniProtKB">
        <authorList>
            <consortium name="EnsemblPlants"/>
        </authorList>
    </citation>
    <scope>IDENTIFICATION</scope>
    <source>
        <strain evidence="3">cv. Jemalong A17</strain>
    </source>
</reference>
<protein>
    <submittedName>
        <fullName evidence="2 3">Uncharacterized protein</fullName>
    </submittedName>
</protein>
<feature type="region of interest" description="Disordered" evidence="1">
    <location>
        <begin position="1"/>
        <end position="64"/>
    </location>
</feature>
<dbReference type="EMBL" id="CM001219">
    <property type="protein sequence ID" value="KEH33430.1"/>
    <property type="molecule type" value="Genomic_DNA"/>
</dbReference>
<accession>A0A072V5I2</accession>